<sequence length="232" mass="24816">MARLAVGAVPGAFDEAASGYDLLVGANPDYHRELRRSATALGVRDGGRGQRFLDLGCGTGASTAALLAAAPHAEVVAVDASAGMLDRARRKPWPDTVTFVHARAEDLAVRGPFDGVFAAYLVRNLEQPDPVLDAVRGLLKPGGRFVAHEYSVRDSWAATALWTFVCWAVIIPSGALVTRSPKLYTYLWRSVVDFDGASALRDRLRCVGFTGVRALPAAGWQRGIVHTFVGKA</sequence>
<dbReference type="InterPro" id="IPR029063">
    <property type="entry name" value="SAM-dependent_MTases_sf"/>
</dbReference>
<dbReference type="SUPFAM" id="SSF53335">
    <property type="entry name" value="S-adenosyl-L-methionine-dependent methyltransferases"/>
    <property type="match status" value="1"/>
</dbReference>
<keyword evidence="1" id="KW-0812">Transmembrane</keyword>
<gene>
    <name evidence="2" type="ORF">CKY47_16320</name>
</gene>
<dbReference type="PANTHER" id="PTHR43861:SF1">
    <property type="entry name" value="TRANS-ACONITATE 2-METHYLTRANSFERASE"/>
    <property type="match status" value="1"/>
</dbReference>
<keyword evidence="2" id="KW-0489">Methyltransferase</keyword>
<evidence type="ECO:0000256" key="1">
    <source>
        <dbReference type="SAM" id="Phobius"/>
    </source>
</evidence>
<name>A0ABU0X0C7_9PSEU</name>
<keyword evidence="1" id="KW-0472">Membrane</keyword>
<comment type="caution">
    <text evidence="2">The sequence shown here is derived from an EMBL/GenBank/DDBJ whole genome shotgun (WGS) entry which is preliminary data.</text>
</comment>
<keyword evidence="2" id="KW-0830">Ubiquinone</keyword>
<dbReference type="Gene3D" id="3.40.50.150">
    <property type="entry name" value="Vaccinia Virus protein VP39"/>
    <property type="match status" value="1"/>
</dbReference>
<dbReference type="PANTHER" id="PTHR43861">
    <property type="entry name" value="TRANS-ACONITATE 2-METHYLTRANSFERASE-RELATED"/>
    <property type="match status" value="1"/>
</dbReference>
<dbReference type="Pfam" id="PF01209">
    <property type="entry name" value="Ubie_methyltran"/>
    <property type="match status" value="1"/>
</dbReference>
<feature type="transmembrane region" description="Helical" evidence="1">
    <location>
        <begin position="156"/>
        <end position="177"/>
    </location>
</feature>
<reference evidence="2 3" key="1">
    <citation type="submission" date="2017-06" db="EMBL/GenBank/DDBJ databases">
        <title>Cultured bacterium strain Saccharothrix yanglingensis Hhs.015.</title>
        <authorList>
            <person name="Xia Y."/>
        </authorList>
    </citation>
    <scope>NUCLEOTIDE SEQUENCE [LARGE SCALE GENOMIC DNA]</scope>
    <source>
        <strain evidence="2 3">Hhs.015</strain>
    </source>
</reference>
<dbReference type="CDD" id="cd02440">
    <property type="entry name" value="AdoMet_MTases"/>
    <property type="match status" value="1"/>
</dbReference>
<evidence type="ECO:0000313" key="3">
    <source>
        <dbReference type="Proteomes" id="UP001225605"/>
    </source>
</evidence>
<proteinExistence type="predicted"/>
<dbReference type="Proteomes" id="UP001225605">
    <property type="component" value="Unassembled WGS sequence"/>
</dbReference>
<accession>A0ABU0X0C7</accession>
<dbReference type="GO" id="GO:0008168">
    <property type="term" value="F:methyltransferase activity"/>
    <property type="evidence" value="ECO:0007669"/>
    <property type="project" value="UniProtKB-KW"/>
</dbReference>
<keyword evidence="1" id="KW-1133">Transmembrane helix</keyword>
<organism evidence="2 3">
    <name type="scientific">Saccharothrix yanglingensis</name>
    <dbReference type="NCBI Taxonomy" id="659496"/>
    <lineage>
        <taxon>Bacteria</taxon>
        <taxon>Bacillati</taxon>
        <taxon>Actinomycetota</taxon>
        <taxon>Actinomycetes</taxon>
        <taxon>Pseudonocardiales</taxon>
        <taxon>Pseudonocardiaceae</taxon>
        <taxon>Saccharothrix</taxon>
    </lineage>
</organism>
<keyword evidence="3" id="KW-1185">Reference proteome</keyword>
<keyword evidence="2" id="KW-0808">Transferase</keyword>
<protein>
    <submittedName>
        <fullName evidence="2">Ubiquinone biosynthesis methyltransferase UbiE</fullName>
    </submittedName>
</protein>
<evidence type="ECO:0000313" key="2">
    <source>
        <dbReference type="EMBL" id="MDQ2585516.1"/>
    </source>
</evidence>
<dbReference type="GO" id="GO:0032259">
    <property type="term" value="P:methylation"/>
    <property type="evidence" value="ECO:0007669"/>
    <property type="project" value="UniProtKB-KW"/>
</dbReference>
<dbReference type="RefSeq" id="WP_306746707.1">
    <property type="nucleotide sequence ID" value="NZ_NSDM01000006.1"/>
</dbReference>
<dbReference type="EMBL" id="NSDM01000006">
    <property type="protein sequence ID" value="MDQ2585516.1"/>
    <property type="molecule type" value="Genomic_DNA"/>
</dbReference>